<proteinExistence type="predicted"/>
<organism evidence="1 2">
    <name type="scientific">Bacteroides faecalis</name>
    <dbReference type="NCBI Taxonomy" id="2447885"/>
    <lineage>
        <taxon>Bacteria</taxon>
        <taxon>Pseudomonadati</taxon>
        <taxon>Bacteroidota</taxon>
        <taxon>Bacteroidia</taxon>
        <taxon>Bacteroidales</taxon>
        <taxon>Bacteroidaceae</taxon>
        <taxon>Bacteroides</taxon>
    </lineage>
</organism>
<name>A0A401LUU9_9BACE</name>
<protein>
    <submittedName>
        <fullName evidence="1">Uncharacterized protein</fullName>
    </submittedName>
</protein>
<evidence type="ECO:0000313" key="2">
    <source>
        <dbReference type="Proteomes" id="UP000288079"/>
    </source>
</evidence>
<dbReference type="RefSeq" id="WP_125041154.1">
    <property type="nucleotide sequence ID" value="NZ_BHWB01000005.1"/>
</dbReference>
<reference evidence="1 2" key="1">
    <citation type="submission" date="2018-10" db="EMBL/GenBank/DDBJ databases">
        <title>Draft Genome Sequence of Bacteroides sp. KCTC 15687.</title>
        <authorList>
            <person name="Yu S.Y."/>
            <person name="Kim J.S."/>
            <person name="Oh B.S."/>
            <person name="Park S.H."/>
            <person name="Kang S.W."/>
            <person name="Park J.E."/>
            <person name="Choi S.H."/>
            <person name="Han K.I."/>
            <person name="Lee K.C."/>
            <person name="Eom M.K."/>
            <person name="Suh M.K."/>
            <person name="Lee D.H."/>
            <person name="Yoon H."/>
            <person name="Kim B."/>
            <person name="Yang S.J."/>
            <person name="Lee J.S."/>
            <person name="Lee J.H."/>
        </authorList>
    </citation>
    <scope>NUCLEOTIDE SEQUENCE [LARGE SCALE GENOMIC DNA]</scope>
    <source>
        <strain evidence="1 2">KCTC 15687</strain>
    </source>
</reference>
<dbReference type="EMBL" id="BHWB01000005">
    <property type="protein sequence ID" value="GCB35197.1"/>
    <property type="molecule type" value="Genomic_DNA"/>
</dbReference>
<dbReference type="AlphaFoldDB" id="A0A401LUU9"/>
<keyword evidence="2" id="KW-1185">Reference proteome</keyword>
<evidence type="ECO:0000313" key="1">
    <source>
        <dbReference type="EMBL" id="GCB35197.1"/>
    </source>
</evidence>
<sequence length="217" mass="25158">MKINISFYTTANEALARVTKSENPDSCEVIFAQRVTNKADLGFGHRERPELEYTLVDFHFRFTTERDLHVYNITEDADYYFYYWLASMSDLGSTFDQFVCFRNDMKDGTTEFHLFCGLISHNRFYMKVPSNAFSDRAMDAMDNIYLELGDPDADIEVYHEPYILCSPFNSKLVPGHSIFDEPQETDMLYGAENPLSHELVQPYLAEILENLTQELVG</sequence>
<gene>
    <name evidence="1" type="ORF">KGMB02408_21420</name>
</gene>
<accession>A0A401LUU9</accession>
<dbReference type="Proteomes" id="UP000288079">
    <property type="component" value="Unassembled WGS sequence"/>
</dbReference>
<comment type="caution">
    <text evidence="1">The sequence shown here is derived from an EMBL/GenBank/DDBJ whole genome shotgun (WGS) entry which is preliminary data.</text>
</comment>